<feature type="transmembrane region" description="Helical" evidence="13">
    <location>
        <begin position="62"/>
        <end position="86"/>
    </location>
</feature>
<evidence type="ECO:0000256" key="11">
    <source>
        <dbReference type="ARBA" id="ARBA00023136"/>
    </source>
</evidence>
<dbReference type="EMBL" id="JMQA01000005">
    <property type="protein sequence ID" value="KFN11696.1"/>
    <property type="molecule type" value="Genomic_DNA"/>
</dbReference>
<evidence type="ECO:0000256" key="12">
    <source>
        <dbReference type="ARBA" id="ARBA00031636"/>
    </source>
</evidence>
<keyword evidence="10" id="KW-0406">Ion transport</keyword>
<keyword evidence="5" id="KW-0813">Transport</keyword>
<dbReference type="GO" id="GO:0015297">
    <property type="term" value="F:antiporter activity"/>
    <property type="evidence" value="ECO:0007669"/>
    <property type="project" value="UniProtKB-KW"/>
</dbReference>
<gene>
    <name evidence="14" type="ORF">DJ90_6450</name>
</gene>
<evidence type="ECO:0000313" key="14">
    <source>
        <dbReference type="EMBL" id="KFN11696.1"/>
    </source>
</evidence>
<evidence type="ECO:0000256" key="13">
    <source>
        <dbReference type="SAM" id="Phobius"/>
    </source>
</evidence>
<dbReference type="PANTHER" id="PTHR43298:SF2">
    <property type="entry name" value="FMN_FAD EXPORTER YEEO-RELATED"/>
    <property type="match status" value="1"/>
</dbReference>
<protein>
    <recommendedName>
        <fullName evidence="4">Probable multidrug resistance protein NorM</fullName>
    </recommendedName>
    <alternativeName>
        <fullName evidence="12">Multidrug-efflux transporter</fullName>
    </alternativeName>
</protein>
<dbReference type="STRING" id="44252.DJ90_6450"/>
<dbReference type="HOGENOM" id="CLU_012893_5_1_9"/>
<evidence type="ECO:0000256" key="1">
    <source>
        <dbReference type="ARBA" id="ARBA00003408"/>
    </source>
</evidence>
<evidence type="ECO:0000256" key="3">
    <source>
        <dbReference type="ARBA" id="ARBA00010199"/>
    </source>
</evidence>
<evidence type="ECO:0000256" key="9">
    <source>
        <dbReference type="ARBA" id="ARBA00022989"/>
    </source>
</evidence>
<dbReference type="GO" id="GO:0006811">
    <property type="term" value="P:monoatomic ion transport"/>
    <property type="evidence" value="ECO:0007669"/>
    <property type="project" value="UniProtKB-KW"/>
</dbReference>
<dbReference type="GO" id="GO:0005886">
    <property type="term" value="C:plasma membrane"/>
    <property type="evidence" value="ECO:0007669"/>
    <property type="project" value="UniProtKB-SubCell"/>
</dbReference>
<feature type="transmembrane region" description="Helical" evidence="13">
    <location>
        <begin position="174"/>
        <end position="192"/>
    </location>
</feature>
<reference evidence="14 15" key="1">
    <citation type="submission" date="2014-04" db="EMBL/GenBank/DDBJ databases">
        <authorList>
            <person name="Bishop-Lilly K.A."/>
            <person name="Broomall S.M."/>
            <person name="Chain P.S."/>
            <person name="Chertkov O."/>
            <person name="Coyne S.R."/>
            <person name="Daligault H.E."/>
            <person name="Davenport K.W."/>
            <person name="Erkkila T."/>
            <person name="Frey K.G."/>
            <person name="Gibbons H.S."/>
            <person name="Gu W."/>
            <person name="Jaissle J."/>
            <person name="Johnson S.L."/>
            <person name="Koroleva G.I."/>
            <person name="Ladner J.T."/>
            <person name="Lo C.-C."/>
            <person name="Minogue T.D."/>
            <person name="Munk C."/>
            <person name="Palacios G.F."/>
            <person name="Redden C.L."/>
            <person name="Rosenzweig C.N."/>
            <person name="Scholz M.B."/>
            <person name="Teshima H."/>
            <person name="Xu Y."/>
        </authorList>
    </citation>
    <scope>NUCLEOTIDE SEQUENCE [LARGE SCALE GENOMIC DNA]</scope>
    <source>
        <strain evidence="14 15">8244</strain>
    </source>
</reference>
<proteinExistence type="inferred from homology"/>
<feature type="transmembrane region" description="Helical" evidence="13">
    <location>
        <begin position="363"/>
        <end position="385"/>
    </location>
</feature>
<dbReference type="NCBIfam" id="TIGR00797">
    <property type="entry name" value="matE"/>
    <property type="match status" value="1"/>
</dbReference>
<organism evidence="14 15">
    <name type="scientific">Paenibacillus macerans</name>
    <name type="common">Bacillus macerans</name>
    <dbReference type="NCBI Taxonomy" id="44252"/>
    <lineage>
        <taxon>Bacteria</taxon>
        <taxon>Bacillati</taxon>
        <taxon>Bacillota</taxon>
        <taxon>Bacilli</taxon>
        <taxon>Bacillales</taxon>
        <taxon>Paenibacillaceae</taxon>
        <taxon>Paenibacillus</taxon>
    </lineage>
</organism>
<keyword evidence="11 13" id="KW-0472">Membrane</keyword>
<keyword evidence="15" id="KW-1185">Reference proteome</keyword>
<dbReference type="AlphaFoldDB" id="A0A091A5Z6"/>
<name>A0A091A5Z6_PAEMA</name>
<feature type="transmembrane region" description="Helical" evidence="13">
    <location>
        <begin position="288"/>
        <end position="310"/>
    </location>
</feature>
<feature type="transmembrane region" description="Helical" evidence="13">
    <location>
        <begin position="397"/>
        <end position="420"/>
    </location>
</feature>
<dbReference type="GO" id="GO:0042910">
    <property type="term" value="F:xenobiotic transmembrane transporter activity"/>
    <property type="evidence" value="ECO:0007669"/>
    <property type="project" value="InterPro"/>
</dbReference>
<keyword evidence="6" id="KW-0050">Antiport</keyword>
<evidence type="ECO:0000256" key="10">
    <source>
        <dbReference type="ARBA" id="ARBA00023065"/>
    </source>
</evidence>
<dbReference type="PATRIC" id="fig|44252.3.peg.415"/>
<feature type="transmembrane region" description="Helical" evidence="13">
    <location>
        <begin position="140"/>
        <end position="162"/>
    </location>
</feature>
<evidence type="ECO:0000256" key="2">
    <source>
        <dbReference type="ARBA" id="ARBA00004651"/>
    </source>
</evidence>
<evidence type="ECO:0000256" key="8">
    <source>
        <dbReference type="ARBA" id="ARBA00022692"/>
    </source>
</evidence>
<dbReference type="InterPro" id="IPR002528">
    <property type="entry name" value="MATE_fam"/>
</dbReference>
<feature type="transmembrane region" description="Helical" evidence="13">
    <location>
        <begin position="255"/>
        <end position="276"/>
    </location>
</feature>
<comment type="subcellular location">
    <subcellularLocation>
        <location evidence="2">Cell membrane</location>
        <topology evidence="2">Multi-pass membrane protein</topology>
    </subcellularLocation>
</comment>
<accession>A0A091A5Z6</accession>
<comment type="caution">
    <text evidence="14">The sequence shown here is derived from an EMBL/GenBank/DDBJ whole genome shotgun (WGS) entry which is preliminary data.</text>
</comment>
<feature type="transmembrane region" description="Helical" evidence="13">
    <location>
        <begin position="331"/>
        <end position="351"/>
    </location>
</feature>
<feature type="transmembrane region" description="Helical" evidence="13">
    <location>
        <begin position="21"/>
        <end position="42"/>
    </location>
</feature>
<evidence type="ECO:0000256" key="6">
    <source>
        <dbReference type="ARBA" id="ARBA00022449"/>
    </source>
</evidence>
<evidence type="ECO:0000256" key="4">
    <source>
        <dbReference type="ARBA" id="ARBA00020268"/>
    </source>
</evidence>
<dbReference type="PIRSF" id="PIRSF006603">
    <property type="entry name" value="DinF"/>
    <property type="match status" value="1"/>
</dbReference>
<comment type="function">
    <text evidence="1">Multidrug efflux pump.</text>
</comment>
<dbReference type="CDD" id="cd13134">
    <property type="entry name" value="MATE_like_8"/>
    <property type="match status" value="1"/>
</dbReference>
<keyword evidence="9 13" id="KW-1133">Transmembrane helix</keyword>
<evidence type="ECO:0000256" key="7">
    <source>
        <dbReference type="ARBA" id="ARBA00022475"/>
    </source>
</evidence>
<dbReference type="Proteomes" id="UP000029278">
    <property type="component" value="Unassembled WGS sequence"/>
</dbReference>
<keyword evidence="7" id="KW-1003">Cell membrane</keyword>
<dbReference type="Pfam" id="PF01554">
    <property type="entry name" value="MatE"/>
    <property type="match status" value="2"/>
</dbReference>
<dbReference type="InterPro" id="IPR048279">
    <property type="entry name" value="MdtK-like"/>
</dbReference>
<dbReference type="PANTHER" id="PTHR43298">
    <property type="entry name" value="MULTIDRUG RESISTANCE PROTEIN NORM-RELATED"/>
    <property type="match status" value="1"/>
</dbReference>
<comment type="similarity">
    <text evidence="3">Belongs to the multi antimicrobial extrusion (MATE) (TC 2.A.66.1) family.</text>
</comment>
<evidence type="ECO:0000256" key="5">
    <source>
        <dbReference type="ARBA" id="ARBA00022448"/>
    </source>
</evidence>
<sequence>MSEGKEVSQRMNRPSKDFYKNVYQIALPVTLQSLIMALFTLADQLMVGQLGEVAIASVGMAGKIYAVISVVLAGLAAGVSIYVAQFWGKRDGKNISRLLGIGLMAGFTLSFLFTLLVFLNPQLCLGVFTTDKRVIGEGGVFLQIVSLSYVPVMLTMLYSAVLRSTTHVKLPMSVSLFAVGLNILLNYMLIFGKWSFPELGLEGAAIATSLSRAVECVMIVGAVYLFKLPGRARFGDLFEGSGVLLKNFIKTTYPIVLTELIWVLGETVYAVIYSRMGTTEMTAMTITFPLQGICIGLLSGLSGAGGVMVGNKLGAGEEETAMQYALRFLKLGTIVSVAVGLLIAAISPWYVSAFNLSGEAHRLGVYLVWVFAAFLWAKVGNMIMAGGILNSGGDSKFVFVMESAATWLIGVPSGLILSFVFKQPIYLVYFALSLEEVVRFGFGIARIRSRKWLRNLVHDIAA</sequence>
<evidence type="ECO:0000313" key="15">
    <source>
        <dbReference type="Proteomes" id="UP000029278"/>
    </source>
</evidence>
<feature type="transmembrane region" description="Helical" evidence="13">
    <location>
        <begin position="98"/>
        <end position="120"/>
    </location>
</feature>
<dbReference type="InterPro" id="IPR050222">
    <property type="entry name" value="MATE_MdtK"/>
</dbReference>
<keyword evidence="8 13" id="KW-0812">Transmembrane</keyword>